<gene>
    <name evidence="1" type="ORF">N7G274_004571</name>
</gene>
<protein>
    <submittedName>
        <fullName evidence="1">Uncharacterized protein</fullName>
    </submittedName>
</protein>
<sequence length="138" mass="15638">MRTNRRLGEHKAPGMMRSSLRARLVGGSKADHSGELRICIAIFSIVESRFVKYRAQISPQNLNPTKASGQNLAERLTETDVRQRLWQTWQAIVVPDKRETPRDQCKSHFGPHHLPCEEKQDLYICIPGVVTTSTSVSK</sequence>
<organism evidence="1 2">
    <name type="scientific">Stereocaulon virgatum</name>
    <dbReference type="NCBI Taxonomy" id="373712"/>
    <lineage>
        <taxon>Eukaryota</taxon>
        <taxon>Fungi</taxon>
        <taxon>Dikarya</taxon>
        <taxon>Ascomycota</taxon>
        <taxon>Pezizomycotina</taxon>
        <taxon>Lecanoromycetes</taxon>
        <taxon>OSLEUM clade</taxon>
        <taxon>Lecanoromycetidae</taxon>
        <taxon>Lecanorales</taxon>
        <taxon>Lecanorineae</taxon>
        <taxon>Stereocaulaceae</taxon>
        <taxon>Stereocaulon</taxon>
    </lineage>
</organism>
<evidence type="ECO:0000313" key="2">
    <source>
        <dbReference type="Proteomes" id="UP001590950"/>
    </source>
</evidence>
<keyword evidence="2" id="KW-1185">Reference proteome</keyword>
<dbReference type="EMBL" id="JBEFKJ010000013">
    <property type="protein sequence ID" value="KAL2042812.1"/>
    <property type="molecule type" value="Genomic_DNA"/>
</dbReference>
<dbReference type="Proteomes" id="UP001590950">
    <property type="component" value="Unassembled WGS sequence"/>
</dbReference>
<comment type="caution">
    <text evidence="1">The sequence shown here is derived from an EMBL/GenBank/DDBJ whole genome shotgun (WGS) entry which is preliminary data.</text>
</comment>
<accession>A0ABR4AE15</accession>
<reference evidence="1 2" key="1">
    <citation type="submission" date="2024-09" db="EMBL/GenBank/DDBJ databases">
        <title>Rethinking Asexuality: The Enigmatic Case of Functional Sexual Genes in Lepraria (Stereocaulaceae).</title>
        <authorList>
            <person name="Doellman M."/>
            <person name="Sun Y."/>
            <person name="Barcenas-Pena A."/>
            <person name="Lumbsch H.T."/>
            <person name="Grewe F."/>
        </authorList>
    </citation>
    <scope>NUCLEOTIDE SEQUENCE [LARGE SCALE GENOMIC DNA]</scope>
    <source>
        <strain evidence="1 2">Mercado 3170</strain>
    </source>
</reference>
<name>A0ABR4AE15_9LECA</name>
<evidence type="ECO:0000313" key="1">
    <source>
        <dbReference type="EMBL" id="KAL2042812.1"/>
    </source>
</evidence>
<proteinExistence type="predicted"/>